<keyword evidence="6 8" id="KW-0057">Aromatic amino acid biosynthesis</keyword>
<evidence type="ECO:0000256" key="4">
    <source>
        <dbReference type="ARBA" id="ARBA00022793"/>
    </source>
</evidence>
<dbReference type="RefSeq" id="WP_390297770.1">
    <property type="nucleotide sequence ID" value="NZ_JBHSFU010000009.1"/>
</dbReference>
<keyword evidence="5 8" id="KW-0822">Tryptophan biosynthesis</keyword>
<reference evidence="11" key="1">
    <citation type="journal article" date="2019" name="Int. J. Syst. Evol. Microbiol.">
        <title>The Global Catalogue of Microorganisms (GCM) 10K type strain sequencing project: providing services to taxonomists for standard genome sequencing and annotation.</title>
        <authorList>
            <consortium name="The Broad Institute Genomics Platform"/>
            <consortium name="The Broad Institute Genome Sequencing Center for Infectious Disease"/>
            <person name="Wu L."/>
            <person name="Ma J."/>
        </authorList>
    </citation>
    <scope>NUCLEOTIDE SEQUENCE [LARGE SCALE GENOMIC DNA]</scope>
    <source>
        <strain evidence="11">CGMCC 4.7426</strain>
    </source>
</reference>
<organism evidence="10 11">
    <name type="scientific">Virgibacillus kekensis</name>
    <dbReference type="NCBI Taxonomy" id="202261"/>
    <lineage>
        <taxon>Bacteria</taxon>
        <taxon>Bacillati</taxon>
        <taxon>Bacillota</taxon>
        <taxon>Bacilli</taxon>
        <taxon>Bacillales</taxon>
        <taxon>Bacillaceae</taxon>
        <taxon>Virgibacillus</taxon>
    </lineage>
</organism>
<dbReference type="PANTHER" id="PTHR22854">
    <property type="entry name" value="TRYPTOPHAN BIOSYNTHESIS PROTEIN"/>
    <property type="match status" value="1"/>
</dbReference>
<evidence type="ECO:0000256" key="1">
    <source>
        <dbReference type="ARBA" id="ARBA00001633"/>
    </source>
</evidence>
<dbReference type="NCBIfam" id="NF001371">
    <property type="entry name" value="PRK00278.1-3"/>
    <property type="match status" value="1"/>
</dbReference>
<dbReference type="InterPro" id="IPR013798">
    <property type="entry name" value="Indole-3-glycerol_P_synth_dom"/>
</dbReference>
<evidence type="ECO:0000256" key="6">
    <source>
        <dbReference type="ARBA" id="ARBA00023141"/>
    </source>
</evidence>
<dbReference type="PANTHER" id="PTHR22854:SF2">
    <property type="entry name" value="INDOLE-3-GLYCEROL-PHOSPHATE SYNTHASE"/>
    <property type="match status" value="1"/>
</dbReference>
<gene>
    <name evidence="8 10" type="primary">trpC</name>
    <name evidence="10" type="ORF">ACFO3D_14960</name>
</gene>
<keyword evidence="7 8" id="KW-0456">Lyase</keyword>
<sequence length="268" mass="29695">MTILTKILKKKKQEVEQLKKQPGPLRETGTSLSSIPKIADTFRNRERMNIIAEIKRASPSKGEIDMTVNPAARAKQYESYGASAISVLTDKTFFKGSMDYLQQVRTAVNLPVLCKDFFIDKVQIDQAKSAGASVILLIVASLQEKKLNELYTYATELGLEVLCEVHNEQEMETALRTGAKIIGINNRDLNTFEVDLETTGRLSSMVKNSDTILISESGIKTGKDVLQVAGHGANGILIGETLMRSENLQATFEELRKPLTKEGQFNAR</sequence>
<keyword evidence="3 8" id="KW-0028">Amino-acid biosynthesis</keyword>
<proteinExistence type="inferred from homology"/>
<dbReference type="InterPro" id="IPR001468">
    <property type="entry name" value="Indole-3-GlycerolPSynthase_CS"/>
</dbReference>
<dbReference type="InterPro" id="IPR045186">
    <property type="entry name" value="Indole-3-glycerol_P_synth"/>
</dbReference>
<dbReference type="SUPFAM" id="SSF51366">
    <property type="entry name" value="Ribulose-phoshate binding barrel"/>
    <property type="match status" value="1"/>
</dbReference>
<dbReference type="HAMAP" id="MF_00134_B">
    <property type="entry name" value="IGPS_B"/>
    <property type="match status" value="1"/>
</dbReference>
<dbReference type="Gene3D" id="3.20.20.70">
    <property type="entry name" value="Aldolase class I"/>
    <property type="match status" value="1"/>
</dbReference>
<dbReference type="HAMAP" id="MF_00134_A">
    <property type="entry name" value="IGPS_A"/>
    <property type="match status" value="1"/>
</dbReference>
<dbReference type="NCBIfam" id="NF001377">
    <property type="entry name" value="PRK00278.2-4"/>
    <property type="match status" value="1"/>
</dbReference>
<evidence type="ECO:0000256" key="3">
    <source>
        <dbReference type="ARBA" id="ARBA00022605"/>
    </source>
</evidence>
<dbReference type="EC" id="4.1.1.48" evidence="8"/>
<dbReference type="Pfam" id="PF00218">
    <property type="entry name" value="IGPS"/>
    <property type="match status" value="1"/>
</dbReference>
<evidence type="ECO:0000256" key="2">
    <source>
        <dbReference type="ARBA" id="ARBA00004696"/>
    </source>
</evidence>
<evidence type="ECO:0000259" key="9">
    <source>
        <dbReference type="Pfam" id="PF00218"/>
    </source>
</evidence>
<dbReference type="PROSITE" id="PS00614">
    <property type="entry name" value="IGPS"/>
    <property type="match status" value="1"/>
</dbReference>
<evidence type="ECO:0000256" key="8">
    <source>
        <dbReference type="HAMAP-Rule" id="MF_00134"/>
    </source>
</evidence>
<keyword evidence="4 8" id="KW-0210">Decarboxylase</keyword>
<evidence type="ECO:0000313" key="11">
    <source>
        <dbReference type="Proteomes" id="UP001595989"/>
    </source>
</evidence>
<comment type="caution">
    <text evidence="10">The sequence shown here is derived from an EMBL/GenBank/DDBJ whole genome shotgun (WGS) entry which is preliminary data.</text>
</comment>
<dbReference type="Proteomes" id="UP001595989">
    <property type="component" value="Unassembled WGS sequence"/>
</dbReference>
<name>A0ABV9DM99_9BACI</name>
<evidence type="ECO:0000256" key="5">
    <source>
        <dbReference type="ARBA" id="ARBA00022822"/>
    </source>
</evidence>
<comment type="catalytic activity">
    <reaction evidence="1 8">
        <text>1-(2-carboxyphenylamino)-1-deoxy-D-ribulose 5-phosphate + H(+) = (1S,2R)-1-C-(indol-3-yl)glycerol 3-phosphate + CO2 + H2O</text>
        <dbReference type="Rhea" id="RHEA:23476"/>
        <dbReference type="ChEBI" id="CHEBI:15377"/>
        <dbReference type="ChEBI" id="CHEBI:15378"/>
        <dbReference type="ChEBI" id="CHEBI:16526"/>
        <dbReference type="ChEBI" id="CHEBI:58613"/>
        <dbReference type="ChEBI" id="CHEBI:58866"/>
        <dbReference type="EC" id="4.1.1.48"/>
    </reaction>
</comment>
<accession>A0ABV9DM99</accession>
<protein>
    <recommendedName>
        <fullName evidence="8">Indole-3-glycerol phosphate synthase</fullName>
        <shortName evidence="8">IGPS</shortName>
        <ecNumber evidence="8">4.1.1.48</ecNumber>
    </recommendedName>
</protein>
<dbReference type="GO" id="GO:0004425">
    <property type="term" value="F:indole-3-glycerol-phosphate synthase activity"/>
    <property type="evidence" value="ECO:0007669"/>
    <property type="project" value="UniProtKB-EC"/>
</dbReference>
<dbReference type="EMBL" id="JBHSFU010000009">
    <property type="protein sequence ID" value="MFC4559497.1"/>
    <property type="molecule type" value="Genomic_DNA"/>
</dbReference>
<keyword evidence="11" id="KW-1185">Reference proteome</keyword>
<evidence type="ECO:0000313" key="10">
    <source>
        <dbReference type="EMBL" id="MFC4559497.1"/>
    </source>
</evidence>
<evidence type="ECO:0000256" key="7">
    <source>
        <dbReference type="ARBA" id="ARBA00023239"/>
    </source>
</evidence>
<feature type="domain" description="Indole-3-glycerol phosphate synthase" evidence="9">
    <location>
        <begin position="4"/>
        <end position="255"/>
    </location>
</feature>
<dbReference type="CDD" id="cd00331">
    <property type="entry name" value="IGPS"/>
    <property type="match status" value="1"/>
</dbReference>
<dbReference type="InterPro" id="IPR011060">
    <property type="entry name" value="RibuloseP-bd_barrel"/>
</dbReference>
<comment type="similarity">
    <text evidence="8">Belongs to the TrpC family.</text>
</comment>
<dbReference type="InterPro" id="IPR013785">
    <property type="entry name" value="Aldolase_TIM"/>
</dbReference>
<comment type="pathway">
    <text evidence="2 8">Amino-acid biosynthesis; L-tryptophan biosynthesis; L-tryptophan from chorismate: step 4/5.</text>
</comment>